<accession>A0A8T2LRY8</accession>
<protein>
    <submittedName>
        <fullName evidence="1">Uncharacterized protein</fullName>
    </submittedName>
</protein>
<evidence type="ECO:0000313" key="1">
    <source>
        <dbReference type="EMBL" id="KAG9273587.1"/>
    </source>
</evidence>
<reference evidence="1 2" key="1">
    <citation type="submission" date="2021-07" db="EMBL/GenBank/DDBJ databases">
        <authorList>
            <person name="Imarazene B."/>
            <person name="Zahm M."/>
            <person name="Klopp C."/>
            <person name="Cabau C."/>
            <person name="Beille S."/>
            <person name="Jouanno E."/>
            <person name="Castinel A."/>
            <person name="Lluch J."/>
            <person name="Gil L."/>
            <person name="Kuchtly C."/>
            <person name="Lopez Roques C."/>
            <person name="Donnadieu C."/>
            <person name="Parrinello H."/>
            <person name="Journot L."/>
            <person name="Du K."/>
            <person name="Schartl M."/>
            <person name="Retaux S."/>
            <person name="Guiguen Y."/>
        </authorList>
    </citation>
    <scope>NUCLEOTIDE SEQUENCE [LARGE SCALE GENOMIC DNA]</scope>
    <source>
        <strain evidence="1">Pach_M1</strain>
        <tissue evidence="1">Testis</tissue>
    </source>
</reference>
<dbReference type="EMBL" id="JAICCE010000009">
    <property type="protein sequence ID" value="KAG9273587.1"/>
    <property type="molecule type" value="Genomic_DNA"/>
</dbReference>
<organism evidence="1 2">
    <name type="scientific">Astyanax mexicanus</name>
    <name type="common">Blind cave fish</name>
    <name type="synonym">Astyanax fasciatus mexicanus</name>
    <dbReference type="NCBI Taxonomy" id="7994"/>
    <lineage>
        <taxon>Eukaryota</taxon>
        <taxon>Metazoa</taxon>
        <taxon>Chordata</taxon>
        <taxon>Craniata</taxon>
        <taxon>Vertebrata</taxon>
        <taxon>Euteleostomi</taxon>
        <taxon>Actinopterygii</taxon>
        <taxon>Neopterygii</taxon>
        <taxon>Teleostei</taxon>
        <taxon>Ostariophysi</taxon>
        <taxon>Characiformes</taxon>
        <taxon>Characoidei</taxon>
        <taxon>Acestrorhamphidae</taxon>
        <taxon>Acestrorhamphinae</taxon>
        <taxon>Astyanax</taxon>
    </lineage>
</organism>
<dbReference type="Proteomes" id="UP000752171">
    <property type="component" value="Unassembled WGS sequence"/>
</dbReference>
<proteinExistence type="predicted"/>
<comment type="caution">
    <text evidence="1">The sequence shown here is derived from an EMBL/GenBank/DDBJ whole genome shotgun (WGS) entry which is preliminary data.</text>
</comment>
<evidence type="ECO:0000313" key="2">
    <source>
        <dbReference type="Proteomes" id="UP000752171"/>
    </source>
</evidence>
<sequence>MPGRGTTIKHCVFCHAPLNIACKVCKFCKAEQPYKLRLKKKVEKFDLKSKVWLQSHKKNHTASHLEKLHVLGIRAVLFMSRPGRKPNTWVSENVLPRSQLTEASTACLRRMQSLFDIVIQGWTVRAPEVLQTRHPAAVEAEDPPPPPPPPSFTLEVCTTAGPVRICCGAGPPQINKL</sequence>
<name>A0A8T2LRY8_ASTMX</name>
<dbReference type="AlphaFoldDB" id="A0A8T2LRY8"/>
<gene>
    <name evidence="1" type="ORF">AMEX_G12759</name>
</gene>